<dbReference type="RefSeq" id="WP_015425296.1">
    <property type="nucleotide sequence ID" value="NC_020449.1"/>
</dbReference>
<keyword evidence="4" id="KW-1185">Reference proteome</keyword>
<feature type="domain" description="CoA-binding" evidence="2">
    <location>
        <begin position="193"/>
        <end position="282"/>
    </location>
</feature>
<reference evidence="3 4" key="1">
    <citation type="journal article" date="2008" name="J. Bacteriol.">
        <title>'Candidatus Cloacamonas acidaminovorans': genome sequence reconstruction provides a first glimpse of a new bacterial division.</title>
        <authorList>
            <person name="Pelletier E."/>
            <person name="Kreimeyer A."/>
            <person name="Bocs S."/>
            <person name="Rouy Z."/>
            <person name="Gyapay G."/>
            <person name="Chouari R."/>
            <person name="Riviere D."/>
            <person name="Ganesan A."/>
            <person name="Daegelen P."/>
            <person name="Sghir A."/>
            <person name="Cohen G.N."/>
            <person name="Medigue C."/>
            <person name="Weissenbach J."/>
            <person name="Le Paslier D."/>
        </authorList>
    </citation>
    <scope>NUCLEOTIDE SEQUENCE [LARGE SCALE GENOMIC DNA]</scope>
    <source>
        <strain evidence="4">Evry</strain>
    </source>
</reference>
<dbReference type="Pfam" id="PF02629">
    <property type="entry name" value="CoA_binding"/>
    <property type="match status" value="1"/>
</dbReference>
<dbReference type="PANTHER" id="PTHR11117:SF24">
    <property type="entry name" value="PROTEIN FDRA"/>
    <property type="match status" value="1"/>
</dbReference>
<dbReference type="GO" id="GO:0006099">
    <property type="term" value="P:tricarboxylic acid cycle"/>
    <property type="evidence" value="ECO:0007669"/>
    <property type="project" value="TreeGrafter"/>
</dbReference>
<dbReference type="GO" id="GO:0009361">
    <property type="term" value="C:succinate-CoA ligase complex (ADP-forming)"/>
    <property type="evidence" value="ECO:0007669"/>
    <property type="project" value="TreeGrafter"/>
</dbReference>
<dbReference type="Pfam" id="PF00549">
    <property type="entry name" value="Ligase_CoA"/>
    <property type="match status" value="1"/>
</dbReference>
<dbReference type="InterPro" id="IPR016102">
    <property type="entry name" value="Succinyl-CoA_synth-like"/>
</dbReference>
<organism evidence="3 4">
    <name type="scientific">Cloacimonas acidaminovorans (strain Evry)</name>
    <dbReference type="NCBI Taxonomy" id="459349"/>
    <lineage>
        <taxon>Bacteria</taxon>
        <taxon>Pseudomonadati</taxon>
        <taxon>Candidatus Cloacimonadota</taxon>
        <taxon>Candidatus Cloacimonadia</taxon>
        <taxon>Candidatus Cloacimonadales</taxon>
        <taxon>Candidatus Cloacimonadaceae</taxon>
        <taxon>Candidatus Cloacimonas</taxon>
    </lineage>
</organism>
<dbReference type="KEGG" id="caci:CLOAM1600"/>
<dbReference type="GO" id="GO:0004776">
    <property type="term" value="F:succinate-CoA ligase (GDP-forming) activity"/>
    <property type="evidence" value="ECO:0007669"/>
    <property type="project" value="TreeGrafter"/>
</dbReference>
<evidence type="ECO:0000313" key="3">
    <source>
        <dbReference type="EMBL" id="CAO81438.1"/>
    </source>
</evidence>
<dbReference type="OrthoDB" id="6193532at2"/>
<protein>
    <submittedName>
        <fullName evidence="3">FdrA</fullName>
    </submittedName>
</protein>
<dbReference type="Gene3D" id="3.40.50.720">
    <property type="entry name" value="NAD(P)-binding Rossmann-like Domain"/>
    <property type="match status" value="1"/>
</dbReference>
<proteinExistence type="predicted"/>
<dbReference type="NCBIfam" id="NF004760">
    <property type="entry name" value="PRK06091.1"/>
    <property type="match status" value="1"/>
</dbReference>
<gene>
    <name evidence="3" type="ordered locus">CLOAM1600</name>
</gene>
<accession>B0VJR0</accession>
<dbReference type="HOGENOM" id="CLU_026233_1_0_0"/>
<dbReference type="GO" id="GO:0005829">
    <property type="term" value="C:cytosol"/>
    <property type="evidence" value="ECO:0007669"/>
    <property type="project" value="TreeGrafter"/>
</dbReference>
<dbReference type="eggNOG" id="COG0074">
    <property type="taxonomic scope" value="Bacteria"/>
</dbReference>
<dbReference type="Gene3D" id="3.40.50.261">
    <property type="entry name" value="Succinyl-CoA synthetase domains"/>
    <property type="match status" value="2"/>
</dbReference>
<dbReference type="STRING" id="459349.CLOAM1600"/>
<feature type="domain" description="ATP-citrate synthase/succinyl-CoA ligase C-terminal" evidence="1">
    <location>
        <begin position="340"/>
        <end position="492"/>
    </location>
</feature>
<dbReference type="GO" id="GO:0004775">
    <property type="term" value="F:succinate-CoA ligase (ADP-forming) activity"/>
    <property type="evidence" value="ECO:0007669"/>
    <property type="project" value="TreeGrafter"/>
</dbReference>
<dbReference type="SUPFAM" id="SSF52210">
    <property type="entry name" value="Succinyl-CoA synthetase domains"/>
    <property type="match status" value="2"/>
</dbReference>
<evidence type="ECO:0000259" key="2">
    <source>
        <dbReference type="Pfam" id="PF02629"/>
    </source>
</evidence>
<dbReference type="InterPro" id="IPR003781">
    <property type="entry name" value="CoA-bd"/>
</dbReference>
<evidence type="ECO:0000259" key="1">
    <source>
        <dbReference type="Pfam" id="PF00549"/>
    </source>
</evidence>
<dbReference type="AlphaFoldDB" id="B0VJR0"/>
<dbReference type="PANTHER" id="PTHR11117">
    <property type="entry name" value="SUCCINYL-COA LIGASE SUBUNIT ALPHA"/>
    <property type="match status" value="1"/>
</dbReference>
<evidence type="ECO:0000313" key="4">
    <source>
        <dbReference type="Proteomes" id="UP000002019"/>
    </source>
</evidence>
<dbReference type="EMBL" id="CU466930">
    <property type="protein sequence ID" value="CAO81438.1"/>
    <property type="molecule type" value="Genomic_DNA"/>
</dbReference>
<dbReference type="InterPro" id="IPR005811">
    <property type="entry name" value="SUCC_ACL_C"/>
</dbReference>
<sequence length="505" mass="54727">MPIKAKIIAGKYLDSVKLMLISRELRSLKGVLEAVAIVATSENREILKASDMLAEEINSASENDIVIVIKADNAKNAAEAINKAEELINKPSTNEYNQTPIPQAFTLEKAIATLGGADLCLISIAGKYAAAEAEKALEKGLHILLFSDNVSIEDELSLKQKALKKGLLMMGPDCGTAILNGVPLAFANNVPRGKIGIVSASGTGLQEISTTIANLSGGISQAFGTGGRDGKKEIGGLMLTACLEYLLEDENTEVIIVTGKPPCEEVQKKLWELISHSSKPVIANFLIPMQVPELPNLYYVRSLSETAFFACKKAGIEVKNAKLAEDFPLPKLRGPYLRGLYSGGTLCQEAIQVYLDNFGCEPFNNVTDQAFFRLTDGWQTKENSIIDLGADEFTIGRPHPMIDYSLRLQKLAQEANDPKVGIILLDVVLGFGAHPDPAEELVPALQKLPADLVVVCHLLGTDGDPQNRQKQKKELEKAGAYVFTSHHSACEFVCQCLRSYRSAKC</sequence>
<name>B0VJR0_CLOAI</name>
<dbReference type="Proteomes" id="UP000002019">
    <property type="component" value="Chromosome"/>
</dbReference>